<dbReference type="Gene3D" id="3.80.10.10">
    <property type="entry name" value="Ribonuclease Inhibitor"/>
    <property type="match status" value="1"/>
</dbReference>
<dbReference type="PANTHER" id="PTHR31639">
    <property type="entry name" value="F-BOX PROTEIN-LIKE"/>
    <property type="match status" value="1"/>
</dbReference>
<evidence type="ECO:0000313" key="3">
    <source>
        <dbReference type="EMBL" id="PRQ39147.1"/>
    </source>
</evidence>
<evidence type="ECO:0000259" key="2">
    <source>
        <dbReference type="Pfam" id="PF24758"/>
    </source>
</evidence>
<reference evidence="3 4" key="1">
    <citation type="journal article" date="2018" name="Nat. Genet.">
        <title>The Rosa genome provides new insights in the design of modern roses.</title>
        <authorList>
            <person name="Bendahmane M."/>
        </authorList>
    </citation>
    <scope>NUCLEOTIDE SEQUENCE [LARGE SCALE GENOMIC DNA]</scope>
    <source>
        <strain evidence="4">cv. Old Blush</strain>
    </source>
</reference>
<dbReference type="Proteomes" id="UP000238479">
    <property type="component" value="Chromosome 4"/>
</dbReference>
<evidence type="ECO:0000259" key="1">
    <source>
        <dbReference type="Pfam" id="PF00646"/>
    </source>
</evidence>
<dbReference type="EMBL" id="PDCK01000042">
    <property type="protein sequence ID" value="PRQ39147.1"/>
    <property type="molecule type" value="Genomic_DNA"/>
</dbReference>
<dbReference type="InterPro" id="IPR001810">
    <property type="entry name" value="F-box_dom"/>
</dbReference>
<dbReference type="AlphaFoldDB" id="A0A2P6QY74"/>
<dbReference type="InterPro" id="IPR032675">
    <property type="entry name" value="LRR_dom_sf"/>
</dbReference>
<keyword evidence="4" id="KW-1185">Reference proteome</keyword>
<dbReference type="SUPFAM" id="SSF52047">
    <property type="entry name" value="RNI-like"/>
    <property type="match status" value="1"/>
</dbReference>
<dbReference type="Gramene" id="PRQ39147">
    <property type="protein sequence ID" value="PRQ39147"/>
    <property type="gene ID" value="RchiOBHm_Chr4g0421851"/>
</dbReference>
<protein>
    <submittedName>
        <fullName evidence="3">Putative F-box domain, leucine-rich repeat domain, L domain-containing protein</fullName>
    </submittedName>
</protein>
<dbReference type="STRING" id="74649.A0A2P6QY74"/>
<dbReference type="InterPro" id="IPR053781">
    <property type="entry name" value="F-box_AtFBL13-like"/>
</dbReference>
<dbReference type="OMA" id="SSCIDRW"/>
<name>A0A2P6QY74_ROSCH</name>
<organism evidence="3 4">
    <name type="scientific">Rosa chinensis</name>
    <name type="common">China rose</name>
    <dbReference type="NCBI Taxonomy" id="74649"/>
    <lineage>
        <taxon>Eukaryota</taxon>
        <taxon>Viridiplantae</taxon>
        <taxon>Streptophyta</taxon>
        <taxon>Embryophyta</taxon>
        <taxon>Tracheophyta</taxon>
        <taxon>Spermatophyta</taxon>
        <taxon>Magnoliopsida</taxon>
        <taxon>eudicotyledons</taxon>
        <taxon>Gunneridae</taxon>
        <taxon>Pentapetalae</taxon>
        <taxon>rosids</taxon>
        <taxon>fabids</taxon>
        <taxon>Rosales</taxon>
        <taxon>Rosaceae</taxon>
        <taxon>Rosoideae</taxon>
        <taxon>Rosoideae incertae sedis</taxon>
        <taxon>Rosa</taxon>
    </lineage>
</organism>
<dbReference type="InterPro" id="IPR055411">
    <property type="entry name" value="LRR_FXL15/At3g58940/PEG3-like"/>
</dbReference>
<sequence length="291" mass="33231">MCQKAGKTANSASKKKRDELDKISNLPSGVTQQILSFLPIREAVRTSILSSNWRHKWAMVRHLVFDDQCVSDMMKGGTKRTKTFENIVDHVLLLHSGSIDTFKLSSRIYLIESSCIDRWLLHLLRNYNSIKEFVLKQEGNMYKISSCLFLYPDLTHLELYNCLLKPPVMFKGFPRLKSLEIQKVTVAQDVLEKVIICCPLLERMTLCDLRNITHLNIDAPNLQFLNVGGGFQSFKLKNTPNLVGMKVTGFRGLKAEVDFLRVQLLSSPLQELEISVSGILLKHALCPYIYR</sequence>
<gene>
    <name evidence="3" type="ORF">RchiOBHm_Chr4g0421851</name>
</gene>
<dbReference type="CDD" id="cd22160">
    <property type="entry name" value="F-box_AtFBL13-like"/>
    <property type="match status" value="1"/>
</dbReference>
<feature type="domain" description="F-box/LRR-repeat protein 15/At3g58940/PEG3-like LRR" evidence="2">
    <location>
        <begin position="117"/>
        <end position="244"/>
    </location>
</feature>
<dbReference type="PANTHER" id="PTHR31639:SF93">
    <property type="entry name" value="F-BOX_FBD_LRR PROTEIN"/>
    <property type="match status" value="1"/>
</dbReference>
<proteinExistence type="predicted"/>
<feature type="domain" description="F-box" evidence="1">
    <location>
        <begin position="23"/>
        <end position="61"/>
    </location>
</feature>
<dbReference type="Pfam" id="PF24758">
    <property type="entry name" value="LRR_At5g56370"/>
    <property type="match status" value="1"/>
</dbReference>
<comment type="caution">
    <text evidence="3">The sequence shown here is derived from an EMBL/GenBank/DDBJ whole genome shotgun (WGS) entry which is preliminary data.</text>
</comment>
<dbReference type="InterPro" id="IPR036047">
    <property type="entry name" value="F-box-like_dom_sf"/>
</dbReference>
<accession>A0A2P6QY74</accession>
<evidence type="ECO:0000313" key="4">
    <source>
        <dbReference type="Proteomes" id="UP000238479"/>
    </source>
</evidence>
<dbReference type="SUPFAM" id="SSF81383">
    <property type="entry name" value="F-box domain"/>
    <property type="match status" value="1"/>
</dbReference>
<dbReference type="Pfam" id="PF00646">
    <property type="entry name" value="F-box"/>
    <property type="match status" value="1"/>
</dbReference>